<dbReference type="Pfam" id="PF06114">
    <property type="entry name" value="Peptidase_M78"/>
    <property type="match status" value="1"/>
</dbReference>
<sequence length="388" mass="44763">MKSNQFNGERLKAARVYNGLTVAELAERIGLQRQTVSMYENNKISNPDYSVLQSIEHALGFPIKFFLQNDNTTIYKGSTYFRSLLTTSKKYRSRQIQRIAFIAQLYTFISNYINFPATNLPTYNGENPEEAAKLLRSYWSLGDKPIDNLIYLVEQKGIIVTCFDSESDSIDAFSQQIDIDDEDKYLIGYSKNKTTAARIHFDIAHELGHILLHEWSEDVEALSKEEFKTVEQQAHLFAGAFLLPKEAFLKDLGAYGTSLEYYIELKKKWKTSISAMIRRAYTLGAITQFSYQQLMRTMQKKGIKKFEPLDDVLTTASPTLLQAAVQMLLDQNVFTAKEFVDTLAHDYNLSLQPQEIERLLDLKKDTLHYIDTVPEHRFHLRLVRSNKQ</sequence>
<evidence type="ECO:0000259" key="2">
    <source>
        <dbReference type="PROSITE" id="PS50943"/>
    </source>
</evidence>
<dbReference type="OrthoDB" id="9816277at2"/>
<organism evidence="3 4">
    <name type="scientific">Pelotomaculum propionicicum</name>
    <dbReference type="NCBI Taxonomy" id="258475"/>
    <lineage>
        <taxon>Bacteria</taxon>
        <taxon>Bacillati</taxon>
        <taxon>Bacillota</taxon>
        <taxon>Clostridia</taxon>
        <taxon>Eubacteriales</taxon>
        <taxon>Desulfotomaculaceae</taxon>
        <taxon>Pelotomaculum</taxon>
    </lineage>
</organism>
<evidence type="ECO:0000313" key="4">
    <source>
        <dbReference type="Proteomes" id="UP000297597"/>
    </source>
</evidence>
<dbReference type="PANTHER" id="PTHR43236:SF1">
    <property type="entry name" value="BLL7220 PROTEIN"/>
    <property type="match status" value="1"/>
</dbReference>
<dbReference type="InterPro" id="IPR010359">
    <property type="entry name" value="IrrE_HExxH"/>
</dbReference>
<evidence type="ECO:0000256" key="1">
    <source>
        <dbReference type="ARBA" id="ARBA00007227"/>
    </source>
</evidence>
<dbReference type="SMART" id="SM00530">
    <property type="entry name" value="HTH_XRE"/>
    <property type="match status" value="1"/>
</dbReference>
<proteinExistence type="inferred from homology"/>
<gene>
    <name evidence="3" type="ORF">Pmgp_02976</name>
</gene>
<keyword evidence="4" id="KW-1185">Reference proteome</keyword>
<dbReference type="PROSITE" id="PS50943">
    <property type="entry name" value="HTH_CROC1"/>
    <property type="match status" value="1"/>
</dbReference>
<evidence type="ECO:0000313" key="3">
    <source>
        <dbReference type="EMBL" id="TEB09607.1"/>
    </source>
</evidence>
<accession>A0A4Y7RMT4</accession>
<dbReference type="Pfam" id="PF01381">
    <property type="entry name" value="HTH_3"/>
    <property type="match status" value="1"/>
</dbReference>
<name>A0A4Y7RMT4_9FIRM</name>
<dbReference type="SUPFAM" id="SSF47413">
    <property type="entry name" value="lambda repressor-like DNA-binding domains"/>
    <property type="match status" value="1"/>
</dbReference>
<comment type="caution">
    <text evidence="3">The sequence shown here is derived from an EMBL/GenBank/DDBJ whole genome shotgun (WGS) entry which is preliminary data.</text>
</comment>
<dbReference type="GO" id="GO:0003677">
    <property type="term" value="F:DNA binding"/>
    <property type="evidence" value="ECO:0007669"/>
    <property type="project" value="InterPro"/>
</dbReference>
<dbReference type="AlphaFoldDB" id="A0A4Y7RMT4"/>
<dbReference type="RefSeq" id="WP_134214758.1">
    <property type="nucleotide sequence ID" value="NZ_QFFZ01000042.1"/>
</dbReference>
<comment type="similarity">
    <text evidence="1">Belongs to the short-chain fatty acyl-CoA assimilation regulator (ScfR) family.</text>
</comment>
<dbReference type="Proteomes" id="UP000297597">
    <property type="component" value="Unassembled WGS sequence"/>
</dbReference>
<dbReference type="InterPro" id="IPR001387">
    <property type="entry name" value="Cro/C1-type_HTH"/>
</dbReference>
<dbReference type="CDD" id="cd00093">
    <property type="entry name" value="HTH_XRE"/>
    <property type="match status" value="1"/>
</dbReference>
<protein>
    <recommendedName>
        <fullName evidence="2">HTH cro/C1-type domain-containing protein</fullName>
    </recommendedName>
</protein>
<dbReference type="InterPro" id="IPR010982">
    <property type="entry name" value="Lambda_DNA-bd_dom_sf"/>
</dbReference>
<reference evidence="3 4" key="1">
    <citation type="journal article" date="2018" name="Environ. Microbiol.">
        <title>Novel energy conservation strategies and behaviour of Pelotomaculum schinkii driving syntrophic propionate catabolism.</title>
        <authorList>
            <person name="Hidalgo-Ahumada C.A.P."/>
            <person name="Nobu M.K."/>
            <person name="Narihiro T."/>
            <person name="Tamaki H."/>
            <person name="Liu W.T."/>
            <person name="Kamagata Y."/>
            <person name="Stams A.J.M."/>
            <person name="Imachi H."/>
            <person name="Sousa D.Z."/>
        </authorList>
    </citation>
    <scope>NUCLEOTIDE SEQUENCE [LARGE SCALE GENOMIC DNA]</scope>
    <source>
        <strain evidence="3 4">MGP</strain>
    </source>
</reference>
<dbReference type="EMBL" id="QFFZ01000042">
    <property type="protein sequence ID" value="TEB09607.1"/>
    <property type="molecule type" value="Genomic_DNA"/>
</dbReference>
<feature type="domain" description="HTH cro/C1-type" evidence="2">
    <location>
        <begin position="11"/>
        <end position="66"/>
    </location>
</feature>
<dbReference type="InterPro" id="IPR052345">
    <property type="entry name" value="Rad_response_metalloprotease"/>
</dbReference>
<dbReference type="Gene3D" id="1.10.10.2910">
    <property type="match status" value="1"/>
</dbReference>
<dbReference type="Gene3D" id="1.10.260.40">
    <property type="entry name" value="lambda repressor-like DNA-binding domains"/>
    <property type="match status" value="1"/>
</dbReference>
<dbReference type="PANTHER" id="PTHR43236">
    <property type="entry name" value="ANTITOXIN HIGA1"/>
    <property type="match status" value="1"/>
</dbReference>